<dbReference type="InterPro" id="IPR010916">
    <property type="entry name" value="TonB_box_CS"/>
</dbReference>
<keyword evidence="1" id="KW-1133">Transmembrane helix</keyword>
<name>A0A1F6BSZ4_9BACT</name>
<accession>A0A1F6BSZ4</accession>
<organism evidence="2 3">
    <name type="scientific">Candidatus Kaiserbacteria bacterium GWA2_50_9</name>
    <dbReference type="NCBI Taxonomy" id="1798474"/>
    <lineage>
        <taxon>Bacteria</taxon>
        <taxon>Candidatus Kaiseribacteriota</taxon>
    </lineage>
</organism>
<comment type="caution">
    <text evidence="2">The sequence shown here is derived from an EMBL/GenBank/DDBJ whole genome shotgun (WGS) entry which is preliminary data.</text>
</comment>
<dbReference type="PROSITE" id="PS00430">
    <property type="entry name" value="TONB_DEPENDENT_REC_1"/>
    <property type="match status" value="1"/>
</dbReference>
<dbReference type="InterPro" id="IPR007497">
    <property type="entry name" value="SIMPL/DUF541"/>
</dbReference>
<evidence type="ECO:0000256" key="1">
    <source>
        <dbReference type="SAM" id="Phobius"/>
    </source>
</evidence>
<dbReference type="AlphaFoldDB" id="A0A1F6BSZ4"/>
<proteinExistence type="predicted"/>
<evidence type="ECO:0000313" key="3">
    <source>
        <dbReference type="Proteomes" id="UP000179014"/>
    </source>
</evidence>
<protein>
    <recommendedName>
        <fullName evidence="4">SIMPL domain-containing protein</fullName>
    </recommendedName>
</protein>
<dbReference type="Gene3D" id="3.30.110.170">
    <property type="entry name" value="Protein of unknown function (DUF541), domain 1"/>
    <property type="match status" value="1"/>
</dbReference>
<dbReference type="Pfam" id="PF04402">
    <property type="entry name" value="SIMPL"/>
    <property type="match status" value="1"/>
</dbReference>
<dbReference type="PANTHER" id="PTHR34387">
    <property type="entry name" value="SLR1258 PROTEIN"/>
    <property type="match status" value="1"/>
</dbReference>
<evidence type="ECO:0000313" key="2">
    <source>
        <dbReference type="EMBL" id="OGG39872.1"/>
    </source>
</evidence>
<dbReference type="GO" id="GO:0006974">
    <property type="term" value="P:DNA damage response"/>
    <property type="evidence" value="ECO:0007669"/>
    <property type="project" value="TreeGrafter"/>
</dbReference>
<dbReference type="InterPro" id="IPR052022">
    <property type="entry name" value="26kDa_periplasmic_antigen"/>
</dbReference>
<keyword evidence="1" id="KW-0812">Transmembrane</keyword>
<gene>
    <name evidence="2" type="ORF">A2118_00055</name>
</gene>
<dbReference type="Gene3D" id="3.30.70.2970">
    <property type="entry name" value="Protein of unknown function (DUF541), domain 2"/>
    <property type="match status" value="1"/>
</dbReference>
<dbReference type="PANTHER" id="PTHR34387:SF1">
    <property type="entry name" value="PERIPLASMIC IMMUNOGENIC PROTEIN"/>
    <property type="match status" value="1"/>
</dbReference>
<feature type="transmembrane region" description="Helical" evidence="1">
    <location>
        <begin position="12"/>
        <end position="31"/>
    </location>
</feature>
<evidence type="ECO:0008006" key="4">
    <source>
        <dbReference type="Google" id="ProtNLM"/>
    </source>
</evidence>
<dbReference type="STRING" id="1798474.A2118_00055"/>
<sequence length="267" mass="28040">MNNPLYEIFDSGVVRIALVGVLSILALFLLAETIGTAANFGRPGNPATDTITVQGSGQATLPPDVARVSFTVQHTATTVVDAQDATTKQANAVLDFVKEQGVADKDVKTLSYNISPQYSYPNPCTRGEACPDYYGGTPKITGYQVSETVQITMRDLSAVGAMLGGLGKLEVQNVNGPDFALDDSTAGYDAARADAINKAQAQAMVLADQLGVTLGKIVNFSESSGGYPYPMAYGMGGDMMVSKAEAPNIPAGENTYNASVSITYEIR</sequence>
<dbReference type="Proteomes" id="UP000179014">
    <property type="component" value="Unassembled WGS sequence"/>
</dbReference>
<dbReference type="EMBL" id="MFKN01000038">
    <property type="protein sequence ID" value="OGG39872.1"/>
    <property type="molecule type" value="Genomic_DNA"/>
</dbReference>
<reference evidence="2 3" key="1">
    <citation type="journal article" date="2016" name="Nat. Commun.">
        <title>Thousands of microbial genomes shed light on interconnected biogeochemical processes in an aquifer system.</title>
        <authorList>
            <person name="Anantharaman K."/>
            <person name="Brown C.T."/>
            <person name="Hug L.A."/>
            <person name="Sharon I."/>
            <person name="Castelle C.J."/>
            <person name="Probst A.J."/>
            <person name="Thomas B.C."/>
            <person name="Singh A."/>
            <person name="Wilkins M.J."/>
            <person name="Karaoz U."/>
            <person name="Brodie E.L."/>
            <person name="Williams K.H."/>
            <person name="Hubbard S.S."/>
            <person name="Banfield J.F."/>
        </authorList>
    </citation>
    <scope>NUCLEOTIDE SEQUENCE [LARGE SCALE GENOMIC DNA]</scope>
</reference>
<keyword evidence="1" id="KW-0472">Membrane</keyword>